<keyword evidence="5" id="KW-0808">Transferase</keyword>
<dbReference type="OrthoDB" id="6159198at2759"/>
<dbReference type="GO" id="GO:0005794">
    <property type="term" value="C:Golgi apparatus"/>
    <property type="evidence" value="ECO:0007669"/>
    <property type="project" value="TreeGrafter"/>
</dbReference>
<keyword evidence="3" id="KW-0472">Membrane</keyword>
<dbReference type="Pfam" id="PF00535">
    <property type="entry name" value="Glycos_transf_2"/>
    <property type="match status" value="1"/>
</dbReference>
<name>A0A087UB83_STEMI</name>
<dbReference type="InterPro" id="IPR029044">
    <property type="entry name" value="Nucleotide-diphossugar_trans"/>
</dbReference>
<keyword evidence="6" id="KW-1185">Reference proteome</keyword>
<dbReference type="OMA" id="IVPITWI"/>
<proteinExistence type="predicted"/>
<reference evidence="5 6" key="1">
    <citation type="submission" date="2013-11" db="EMBL/GenBank/DDBJ databases">
        <title>Genome sequencing of Stegodyphus mimosarum.</title>
        <authorList>
            <person name="Bechsgaard J."/>
        </authorList>
    </citation>
    <scope>NUCLEOTIDE SEQUENCE [LARGE SCALE GENOMIC DNA]</scope>
</reference>
<dbReference type="PANTHER" id="PTHR11675">
    <property type="entry name" value="N-ACETYLGALACTOSAMINYLTRANSFERASE"/>
    <property type="match status" value="1"/>
</dbReference>
<dbReference type="EMBL" id="KK119073">
    <property type="protein sequence ID" value="KFM74622.1"/>
    <property type="molecule type" value="Genomic_DNA"/>
</dbReference>
<dbReference type="AlphaFoldDB" id="A0A087UB83"/>
<dbReference type="Gene3D" id="3.90.550.10">
    <property type="entry name" value="Spore Coat Polysaccharide Biosynthesis Protein SpsA, Chain A"/>
    <property type="match status" value="1"/>
</dbReference>
<sequence>MILFHRRKSLLIKVLLVVPATWLVVTMLMTYSEKLRLEKEDNTEVVNHVDLNNNGANVEKYEGRKPRQSLEDSKVQEPNQDPQLGFLPPPQDPDGPGELGKPVKLTNLTEEQKVLVKQGWEKNAFNQYVSDLISLHRSLPDVRGRGCQEEKYRDDLPPTSVIICFHNEAWSVLLRTVHSILDRSPPHLITEIILVDDFSDLRR</sequence>
<feature type="compositionally biased region" description="Basic and acidic residues" evidence="2">
    <location>
        <begin position="59"/>
        <end position="75"/>
    </location>
</feature>
<feature type="non-terminal residue" evidence="5">
    <location>
        <position position="203"/>
    </location>
</feature>
<dbReference type="SUPFAM" id="SSF53448">
    <property type="entry name" value="Nucleotide-diphospho-sugar transferases"/>
    <property type="match status" value="1"/>
</dbReference>
<protein>
    <submittedName>
        <fullName evidence="5">Putative polypeptide N-acetylgalactosaminyltransferase 9</fullName>
    </submittedName>
</protein>
<feature type="region of interest" description="Disordered" evidence="2">
    <location>
        <begin position="54"/>
        <end position="102"/>
    </location>
</feature>
<dbReference type="Proteomes" id="UP000054359">
    <property type="component" value="Unassembled WGS sequence"/>
</dbReference>
<feature type="transmembrane region" description="Helical" evidence="3">
    <location>
        <begin position="12"/>
        <end position="31"/>
    </location>
</feature>
<evidence type="ECO:0000313" key="5">
    <source>
        <dbReference type="EMBL" id="KFM74622.1"/>
    </source>
</evidence>
<gene>
    <name evidence="5" type="ORF">X975_17668</name>
</gene>
<dbReference type="STRING" id="407821.A0A087UB83"/>
<feature type="domain" description="Glycosyltransferase 2-like" evidence="4">
    <location>
        <begin position="160"/>
        <end position="199"/>
    </location>
</feature>
<evidence type="ECO:0000313" key="6">
    <source>
        <dbReference type="Proteomes" id="UP000054359"/>
    </source>
</evidence>
<dbReference type="InterPro" id="IPR001173">
    <property type="entry name" value="Glyco_trans_2-like"/>
</dbReference>
<accession>A0A087UB83</accession>
<evidence type="ECO:0000256" key="1">
    <source>
        <dbReference type="ARBA" id="ARBA00023157"/>
    </source>
</evidence>
<dbReference type="PANTHER" id="PTHR11675:SF131">
    <property type="entry name" value="POLYPEPTIDE N-ACETYLGALACTOSAMINYLTRANSFERASE 9-RELATED"/>
    <property type="match status" value="1"/>
</dbReference>
<keyword evidence="1" id="KW-1015">Disulfide bond</keyword>
<evidence type="ECO:0000256" key="3">
    <source>
        <dbReference type="SAM" id="Phobius"/>
    </source>
</evidence>
<evidence type="ECO:0000256" key="2">
    <source>
        <dbReference type="SAM" id="MobiDB-lite"/>
    </source>
</evidence>
<keyword evidence="3" id="KW-1133">Transmembrane helix</keyword>
<evidence type="ECO:0000259" key="4">
    <source>
        <dbReference type="Pfam" id="PF00535"/>
    </source>
</evidence>
<keyword evidence="3" id="KW-0812">Transmembrane</keyword>
<dbReference type="GO" id="GO:0006493">
    <property type="term" value="P:protein O-linked glycosylation"/>
    <property type="evidence" value="ECO:0007669"/>
    <property type="project" value="TreeGrafter"/>
</dbReference>
<dbReference type="GO" id="GO:0004653">
    <property type="term" value="F:polypeptide N-acetylgalactosaminyltransferase activity"/>
    <property type="evidence" value="ECO:0007669"/>
    <property type="project" value="TreeGrafter"/>
</dbReference>
<organism evidence="5 6">
    <name type="scientific">Stegodyphus mimosarum</name>
    <name type="common">African social velvet spider</name>
    <dbReference type="NCBI Taxonomy" id="407821"/>
    <lineage>
        <taxon>Eukaryota</taxon>
        <taxon>Metazoa</taxon>
        <taxon>Ecdysozoa</taxon>
        <taxon>Arthropoda</taxon>
        <taxon>Chelicerata</taxon>
        <taxon>Arachnida</taxon>
        <taxon>Araneae</taxon>
        <taxon>Araneomorphae</taxon>
        <taxon>Entelegynae</taxon>
        <taxon>Eresoidea</taxon>
        <taxon>Eresidae</taxon>
        <taxon>Stegodyphus</taxon>
    </lineage>
</organism>